<dbReference type="EMBL" id="JARQZJ010000038">
    <property type="protein sequence ID" value="KAK9876754.1"/>
    <property type="molecule type" value="Genomic_DNA"/>
</dbReference>
<name>A0AAW1U1L9_9CUCU</name>
<reference evidence="1 2" key="1">
    <citation type="submission" date="2023-03" db="EMBL/GenBank/DDBJ databases">
        <title>Genome insight into feeding habits of ladybird beetles.</title>
        <authorList>
            <person name="Li H.-S."/>
            <person name="Huang Y.-H."/>
            <person name="Pang H."/>
        </authorList>
    </citation>
    <scope>NUCLEOTIDE SEQUENCE [LARGE SCALE GENOMIC DNA]</scope>
    <source>
        <strain evidence="1">SYSU_2023b</strain>
        <tissue evidence="1">Whole body</tissue>
    </source>
</reference>
<proteinExistence type="predicted"/>
<evidence type="ECO:0000313" key="1">
    <source>
        <dbReference type="EMBL" id="KAK9876754.1"/>
    </source>
</evidence>
<gene>
    <name evidence="1" type="ORF">WA026_014992</name>
</gene>
<keyword evidence="2" id="KW-1185">Reference proteome</keyword>
<dbReference type="AlphaFoldDB" id="A0AAW1U1L9"/>
<comment type="caution">
    <text evidence="1">The sequence shown here is derived from an EMBL/GenBank/DDBJ whole genome shotgun (WGS) entry which is preliminary data.</text>
</comment>
<protein>
    <submittedName>
        <fullName evidence="1">Uncharacterized protein</fullName>
    </submittedName>
</protein>
<dbReference type="Proteomes" id="UP001431783">
    <property type="component" value="Unassembled WGS sequence"/>
</dbReference>
<accession>A0AAW1U1L9</accession>
<organism evidence="1 2">
    <name type="scientific">Henosepilachna vigintioctopunctata</name>
    <dbReference type="NCBI Taxonomy" id="420089"/>
    <lineage>
        <taxon>Eukaryota</taxon>
        <taxon>Metazoa</taxon>
        <taxon>Ecdysozoa</taxon>
        <taxon>Arthropoda</taxon>
        <taxon>Hexapoda</taxon>
        <taxon>Insecta</taxon>
        <taxon>Pterygota</taxon>
        <taxon>Neoptera</taxon>
        <taxon>Endopterygota</taxon>
        <taxon>Coleoptera</taxon>
        <taxon>Polyphaga</taxon>
        <taxon>Cucujiformia</taxon>
        <taxon>Coccinelloidea</taxon>
        <taxon>Coccinellidae</taxon>
        <taxon>Epilachninae</taxon>
        <taxon>Epilachnini</taxon>
        <taxon>Henosepilachna</taxon>
    </lineage>
</organism>
<sequence length="176" mass="20785">MQKMVREVPSFADVLIVRYQRAFFIFNVFSCSKCSLKHKIQLLCQSWMDIPLFYPFQIKFIPVGNKKGTRIRNGPSKCIVKRILSEMQMSLINNANRVRRQSKTDKANLSRAGRCKSKFALYNKDTIETQSEPSILGFKLQRRYTYKRPLLERYENHYTNIYNKLEKTAIPLWCDG</sequence>
<evidence type="ECO:0000313" key="2">
    <source>
        <dbReference type="Proteomes" id="UP001431783"/>
    </source>
</evidence>